<proteinExistence type="predicted"/>
<name>A0ACC3D8W1_9PEZI</name>
<organism evidence="1 2">
    <name type="scientific">Coniosporium uncinatum</name>
    <dbReference type="NCBI Taxonomy" id="93489"/>
    <lineage>
        <taxon>Eukaryota</taxon>
        <taxon>Fungi</taxon>
        <taxon>Dikarya</taxon>
        <taxon>Ascomycota</taxon>
        <taxon>Pezizomycotina</taxon>
        <taxon>Dothideomycetes</taxon>
        <taxon>Dothideomycetes incertae sedis</taxon>
        <taxon>Coniosporium</taxon>
    </lineage>
</organism>
<gene>
    <name evidence="1" type="ORF">LTS18_014456</name>
</gene>
<dbReference type="EMBL" id="JAWDJW010006797">
    <property type="protein sequence ID" value="KAK3063573.1"/>
    <property type="molecule type" value="Genomic_DNA"/>
</dbReference>
<keyword evidence="2" id="KW-1185">Reference proteome</keyword>
<sequence>MASTTHEVINSRAESAAITRINTACLCGRSRYRFSAPTALEAHLCHCTTSRKISGTICTSYVRVPSIPENEASPDLSTLTGYKSSDILTRHFCSTCGTHMFLEDASDGHFEVSTGSLDRSDGVVQFKGHMWVGDTRDGGASVWVPSIGNRVAERWLEAPNTSQELPSDWRDTAPPTHETQDHVTST</sequence>
<accession>A0ACC3D8W1</accession>
<protein>
    <submittedName>
        <fullName evidence="1">Uncharacterized protein</fullName>
    </submittedName>
</protein>
<feature type="non-terminal residue" evidence="1">
    <location>
        <position position="186"/>
    </location>
</feature>
<comment type="caution">
    <text evidence="1">The sequence shown here is derived from an EMBL/GenBank/DDBJ whole genome shotgun (WGS) entry which is preliminary data.</text>
</comment>
<evidence type="ECO:0000313" key="1">
    <source>
        <dbReference type="EMBL" id="KAK3063573.1"/>
    </source>
</evidence>
<evidence type="ECO:0000313" key="2">
    <source>
        <dbReference type="Proteomes" id="UP001186974"/>
    </source>
</evidence>
<dbReference type="Proteomes" id="UP001186974">
    <property type="component" value="Unassembled WGS sequence"/>
</dbReference>
<reference evidence="1" key="1">
    <citation type="submission" date="2024-09" db="EMBL/GenBank/DDBJ databases">
        <title>Black Yeasts Isolated from many extreme environments.</title>
        <authorList>
            <person name="Coleine C."/>
            <person name="Stajich J.E."/>
            <person name="Selbmann L."/>
        </authorList>
    </citation>
    <scope>NUCLEOTIDE SEQUENCE</scope>
    <source>
        <strain evidence="1">CCFEE 5737</strain>
    </source>
</reference>